<evidence type="ECO:0008006" key="13">
    <source>
        <dbReference type="Google" id="ProtNLM"/>
    </source>
</evidence>
<keyword evidence="3" id="KW-0134">Cell wall</keyword>
<keyword evidence="10" id="KW-0732">Signal</keyword>
<dbReference type="Gene3D" id="2.160.20.10">
    <property type="entry name" value="Single-stranded right-handed beta-helix, Pectin lyase-like"/>
    <property type="match status" value="1"/>
</dbReference>
<evidence type="ECO:0000256" key="9">
    <source>
        <dbReference type="SAM" id="MobiDB-lite"/>
    </source>
</evidence>
<keyword evidence="4" id="KW-0964">Secreted</keyword>
<protein>
    <recommendedName>
        <fullName evidence="13">Polygalacturonase</fullName>
    </recommendedName>
</protein>
<feature type="region of interest" description="Disordered" evidence="9">
    <location>
        <begin position="29"/>
        <end position="126"/>
    </location>
</feature>
<dbReference type="InterPro" id="IPR000743">
    <property type="entry name" value="Glyco_hydro_28"/>
</dbReference>
<evidence type="ECO:0000256" key="5">
    <source>
        <dbReference type="ARBA" id="ARBA00022801"/>
    </source>
</evidence>
<evidence type="ECO:0000256" key="1">
    <source>
        <dbReference type="ARBA" id="ARBA00004191"/>
    </source>
</evidence>
<dbReference type="FunFam" id="2.160.20.10:FF:000019">
    <property type="entry name" value="polygalacturonase At1g48100"/>
    <property type="match status" value="1"/>
</dbReference>
<sequence length="543" mass="58394">MQLRVKGRLALLLLLVLLALCSSVQMCDARSSKHWRQNKAPSTSLFRKKGKSKSSGSNKQNSKGNQNPYQPSPSTSPNVPASPSGSSVQGKERQGPTMPTPSGGSGYALPALPPPPPQPATAPRQSQDTVFNVVDFGAKGDGVTDDTQAFQAAWASACKVEASTVLVPSELEFVVGPISFSGPYCKRNILFQLDGTILAQTSARVWGSGLLQWLEFTKLTGIAIQGSGIINGRGQEWWTYSDPNDDGDDDVVRPDHLTTSTLIISAISYKTAVITYLMQALRFYGSSNVTVTGITIVNSSQCHLKFDSCQGVMVHDITISSPENSPNTDGIHLQNSKEVNIHHTNLACGDDCVSIQTGCSDINIHHVNCGPGHGISIGGLGRYNTKACVSNITVRDVNMFKTMTGVRIKTWQGGSGLVRGIRFSNIQVSEVQTPIMIDQFYCDKMSCRNQTSAVAVSGVQYENIRGTFTIKPAHFACSDASPCSDISLTGIQLKPLIIPQYHLYNPFCWQAFGELFTPIIPPISCLQMGKPAGNSLLSDGDVC</sequence>
<comment type="subcellular location">
    <subcellularLocation>
        <location evidence="1">Secreted</location>
        <location evidence="1">Cell wall</location>
    </subcellularLocation>
</comment>
<evidence type="ECO:0000256" key="8">
    <source>
        <dbReference type="RuleBase" id="RU361169"/>
    </source>
</evidence>
<evidence type="ECO:0000256" key="4">
    <source>
        <dbReference type="ARBA" id="ARBA00022525"/>
    </source>
</evidence>
<keyword evidence="5 8" id="KW-0378">Hydrolase</keyword>
<reference evidence="11" key="2">
    <citation type="submission" date="2021-12" db="EMBL/GenBank/DDBJ databases">
        <title>Resequencing data analysis of finger millet.</title>
        <authorList>
            <person name="Hatakeyama M."/>
            <person name="Aluri S."/>
            <person name="Balachadran M.T."/>
            <person name="Sivarajan S.R."/>
            <person name="Poveda L."/>
            <person name="Shimizu-Inatsugi R."/>
            <person name="Schlapbach R."/>
            <person name="Sreeman S.M."/>
            <person name="Shimizu K.K."/>
        </authorList>
    </citation>
    <scope>NUCLEOTIDE SEQUENCE</scope>
</reference>
<organism evidence="11 12">
    <name type="scientific">Eleusine coracana subsp. coracana</name>
    <dbReference type="NCBI Taxonomy" id="191504"/>
    <lineage>
        <taxon>Eukaryota</taxon>
        <taxon>Viridiplantae</taxon>
        <taxon>Streptophyta</taxon>
        <taxon>Embryophyta</taxon>
        <taxon>Tracheophyta</taxon>
        <taxon>Spermatophyta</taxon>
        <taxon>Magnoliopsida</taxon>
        <taxon>Liliopsida</taxon>
        <taxon>Poales</taxon>
        <taxon>Poaceae</taxon>
        <taxon>PACMAD clade</taxon>
        <taxon>Chloridoideae</taxon>
        <taxon>Cynodonteae</taxon>
        <taxon>Eleusininae</taxon>
        <taxon>Eleusine</taxon>
    </lineage>
</organism>
<name>A0AAV5DWE5_ELECO</name>
<evidence type="ECO:0000313" key="12">
    <source>
        <dbReference type="Proteomes" id="UP001054889"/>
    </source>
</evidence>
<evidence type="ECO:0000256" key="7">
    <source>
        <dbReference type="ARBA" id="ARBA00023316"/>
    </source>
</evidence>
<dbReference type="Pfam" id="PF00295">
    <property type="entry name" value="Glyco_hydro_28"/>
    <property type="match status" value="2"/>
</dbReference>
<accession>A0AAV5DWE5</accession>
<dbReference type="EMBL" id="BQKI01000071">
    <property type="protein sequence ID" value="GJN15313.1"/>
    <property type="molecule type" value="Genomic_DNA"/>
</dbReference>
<dbReference type="InterPro" id="IPR012334">
    <property type="entry name" value="Pectin_lyas_fold"/>
</dbReference>
<dbReference type="SUPFAM" id="SSF51126">
    <property type="entry name" value="Pectin lyase-like"/>
    <property type="match status" value="1"/>
</dbReference>
<comment type="caution">
    <text evidence="11">The sequence shown here is derived from an EMBL/GenBank/DDBJ whole genome shotgun (WGS) entry which is preliminary data.</text>
</comment>
<feature type="compositionally biased region" description="Low complexity" evidence="9">
    <location>
        <begin position="53"/>
        <end position="67"/>
    </location>
</feature>
<dbReference type="InterPro" id="IPR011050">
    <property type="entry name" value="Pectin_lyase_fold/virulence"/>
</dbReference>
<reference evidence="11" key="1">
    <citation type="journal article" date="2018" name="DNA Res.">
        <title>Multiple hybrid de novo genome assembly of finger millet, an orphan allotetraploid crop.</title>
        <authorList>
            <person name="Hatakeyama M."/>
            <person name="Aluri S."/>
            <person name="Balachadran M.T."/>
            <person name="Sivarajan S.R."/>
            <person name="Patrignani A."/>
            <person name="Gruter S."/>
            <person name="Poveda L."/>
            <person name="Shimizu-Inatsugi R."/>
            <person name="Baeten J."/>
            <person name="Francoijs K.J."/>
            <person name="Nataraja K.N."/>
            <person name="Reddy Y.A.N."/>
            <person name="Phadnis S."/>
            <person name="Ravikumar R.L."/>
            <person name="Schlapbach R."/>
            <person name="Sreeman S.M."/>
            <person name="Shimizu K.K."/>
        </authorList>
    </citation>
    <scope>NUCLEOTIDE SEQUENCE</scope>
</reference>
<feature type="compositionally biased region" description="Polar residues" evidence="9">
    <location>
        <begin position="68"/>
        <end position="89"/>
    </location>
</feature>
<evidence type="ECO:0000256" key="2">
    <source>
        <dbReference type="ARBA" id="ARBA00008834"/>
    </source>
</evidence>
<dbReference type="GO" id="GO:0005975">
    <property type="term" value="P:carbohydrate metabolic process"/>
    <property type="evidence" value="ECO:0007669"/>
    <property type="project" value="InterPro"/>
</dbReference>
<comment type="similarity">
    <text evidence="2 8">Belongs to the glycosyl hydrolase 28 family.</text>
</comment>
<evidence type="ECO:0000313" key="11">
    <source>
        <dbReference type="EMBL" id="GJN15313.1"/>
    </source>
</evidence>
<dbReference type="SMART" id="SM00710">
    <property type="entry name" value="PbH1"/>
    <property type="match status" value="5"/>
</dbReference>
<proteinExistence type="inferred from homology"/>
<dbReference type="GO" id="GO:0071555">
    <property type="term" value="P:cell wall organization"/>
    <property type="evidence" value="ECO:0007669"/>
    <property type="project" value="UniProtKB-KW"/>
</dbReference>
<keyword evidence="6 8" id="KW-0326">Glycosidase</keyword>
<dbReference type="GO" id="GO:0004650">
    <property type="term" value="F:polygalacturonase activity"/>
    <property type="evidence" value="ECO:0007669"/>
    <property type="project" value="InterPro"/>
</dbReference>
<dbReference type="InterPro" id="IPR006626">
    <property type="entry name" value="PbH1"/>
</dbReference>
<dbReference type="Proteomes" id="UP001054889">
    <property type="component" value="Unassembled WGS sequence"/>
</dbReference>
<evidence type="ECO:0000256" key="6">
    <source>
        <dbReference type="ARBA" id="ARBA00023295"/>
    </source>
</evidence>
<evidence type="ECO:0000256" key="3">
    <source>
        <dbReference type="ARBA" id="ARBA00022512"/>
    </source>
</evidence>
<keyword evidence="7" id="KW-0961">Cell wall biogenesis/degradation</keyword>
<dbReference type="PANTHER" id="PTHR31375">
    <property type="match status" value="1"/>
</dbReference>
<dbReference type="AlphaFoldDB" id="A0AAV5DWE5"/>
<gene>
    <name evidence="11" type="primary">gb02214</name>
    <name evidence="11" type="ORF">PR202_gb02214</name>
</gene>
<keyword evidence="12" id="KW-1185">Reference proteome</keyword>
<evidence type="ECO:0000256" key="10">
    <source>
        <dbReference type="SAM" id="SignalP"/>
    </source>
</evidence>
<feature type="signal peptide" evidence="10">
    <location>
        <begin position="1"/>
        <end position="23"/>
    </location>
</feature>
<feature type="compositionally biased region" description="Pro residues" evidence="9">
    <location>
        <begin position="111"/>
        <end position="120"/>
    </location>
</feature>
<feature type="chain" id="PRO_5044000063" description="Polygalacturonase" evidence="10">
    <location>
        <begin position="24"/>
        <end position="543"/>
    </location>
</feature>